<dbReference type="EMBL" id="JBAKBA010000192">
    <property type="protein sequence ID" value="MEL0661060.1"/>
    <property type="molecule type" value="Genomic_DNA"/>
</dbReference>
<evidence type="ECO:0000256" key="3">
    <source>
        <dbReference type="ARBA" id="ARBA00022475"/>
    </source>
</evidence>
<keyword evidence="10" id="KW-1185">Reference proteome</keyword>
<proteinExistence type="inferred from homology"/>
<accession>A0ABU9HGZ9</accession>
<dbReference type="RefSeq" id="WP_341629409.1">
    <property type="nucleotide sequence ID" value="NZ_JBAKBA010000192.1"/>
</dbReference>
<dbReference type="PANTHER" id="PTHR30489:SF0">
    <property type="entry name" value="LIPOPROTEIN-RELEASING SYSTEM TRANSMEMBRANE PROTEIN LOLE"/>
    <property type="match status" value="1"/>
</dbReference>
<feature type="transmembrane region" description="Helical" evidence="7">
    <location>
        <begin position="33"/>
        <end position="59"/>
    </location>
</feature>
<feature type="domain" description="ABC3 transporter permease C-terminal" evidence="8">
    <location>
        <begin position="1"/>
        <end position="61"/>
    </location>
</feature>
<keyword evidence="5 7" id="KW-1133">Transmembrane helix</keyword>
<protein>
    <submittedName>
        <fullName evidence="9">FtsX-like permease family protein</fullName>
    </submittedName>
</protein>
<evidence type="ECO:0000259" key="8">
    <source>
        <dbReference type="Pfam" id="PF02687"/>
    </source>
</evidence>
<evidence type="ECO:0000256" key="5">
    <source>
        <dbReference type="ARBA" id="ARBA00022989"/>
    </source>
</evidence>
<evidence type="ECO:0000256" key="6">
    <source>
        <dbReference type="ARBA" id="ARBA00023136"/>
    </source>
</evidence>
<evidence type="ECO:0000256" key="2">
    <source>
        <dbReference type="ARBA" id="ARBA00005236"/>
    </source>
</evidence>
<comment type="caution">
    <text evidence="9">The sequence shown here is derived from an EMBL/GenBank/DDBJ whole genome shotgun (WGS) entry which is preliminary data.</text>
</comment>
<comment type="similarity">
    <text evidence="2">Belongs to the ABC-4 integral membrane protein family. LolC/E subfamily.</text>
</comment>
<dbReference type="Pfam" id="PF02687">
    <property type="entry name" value="FtsX"/>
    <property type="match status" value="1"/>
</dbReference>
<keyword evidence="3" id="KW-1003">Cell membrane</keyword>
<dbReference type="InterPro" id="IPR003838">
    <property type="entry name" value="ABC3_permease_C"/>
</dbReference>
<name>A0ABU9HGZ9_9GAMM</name>
<feature type="non-terminal residue" evidence="9">
    <location>
        <position position="78"/>
    </location>
</feature>
<reference evidence="9 10" key="1">
    <citation type="submission" date="2024-02" db="EMBL/GenBank/DDBJ databases">
        <title>Bacteria isolated from the canopy kelp, Nereocystis luetkeana.</title>
        <authorList>
            <person name="Pfister C.A."/>
            <person name="Younker I.T."/>
            <person name="Light S.H."/>
        </authorList>
    </citation>
    <scope>NUCLEOTIDE SEQUENCE [LARGE SCALE GENOMIC DNA]</scope>
    <source>
        <strain evidence="9 10">TI.2.07</strain>
    </source>
</reference>
<keyword evidence="6 7" id="KW-0472">Membrane</keyword>
<gene>
    <name evidence="9" type="ORF">V6255_18270</name>
</gene>
<evidence type="ECO:0000256" key="7">
    <source>
        <dbReference type="SAM" id="Phobius"/>
    </source>
</evidence>
<sequence length="78" mass="8536">FNIVSTLVMAANEKRGDIAILKTMGADKWSLRAIFFVQGAFNGLVGCIFGALHGVYLAINLSRIFSTFEELLGRKLLS</sequence>
<comment type="subcellular location">
    <subcellularLocation>
        <location evidence="1">Cell membrane</location>
        <topology evidence="1">Multi-pass membrane protein</topology>
    </subcellularLocation>
</comment>
<evidence type="ECO:0000256" key="4">
    <source>
        <dbReference type="ARBA" id="ARBA00022692"/>
    </source>
</evidence>
<dbReference type="PANTHER" id="PTHR30489">
    <property type="entry name" value="LIPOPROTEIN-RELEASING SYSTEM TRANSMEMBRANE PROTEIN LOLE"/>
    <property type="match status" value="1"/>
</dbReference>
<dbReference type="InterPro" id="IPR051447">
    <property type="entry name" value="Lipoprotein-release_system"/>
</dbReference>
<dbReference type="Proteomes" id="UP001366060">
    <property type="component" value="Unassembled WGS sequence"/>
</dbReference>
<organism evidence="9 10">
    <name type="scientific">Psychromonas arctica</name>
    <dbReference type="NCBI Taxonomy" id="168275"/>
    <lineage>
        <taxon>Bacteria</taxon>
        <taxon>Pseudomonadati</taxon>
        <taxon>Pseudomonadota</taxon>
        <taxon>Gammaproteobacteria</taxon>
        <taxon>Alteromonadales</taxon>
        <taxon>Psychromonadaceae</taxon>
        <taxon>Psychromonas</taxon>
    </lineage>
</organism>
<evidence type="ECO:0000313" key="10">
    <source>
        <dbReference type="Proteomes" id="UP001366060"/>
    </source>
</evidence>
<keyword evidence="4 7" id="KW-0812">Transmembrane</keyword>
<feature type="non-terminal residue" evidence="9">
    <location>
        <position position="1"/>
    </location>
</feature>
<evidence type="ECO:0000256" key="1">
    <source>
        <dbReference type="ARBA" id="ARBA00004651"/>
    </source>
</evidence>
<evidence type="ECO:0000313" key="9">
    <source>
        <dbReference type="EMBL" id="MEL0661060.1"/>
    </source>
</evidence>